<dbReference type="Pfam" id="PF00572">
    <property type="entry name" value="Ribosomal_L13"/>
    <property type="match status" value="1"/>
</dbReference>
<protein>
    <submittedName>
        <fullName evidence="5">Ribosomal protein L13</fullName>
    </submittedName>
</protein>
<dbReference type="NCBIfam" id="TIGR01066">
    <property type="entry name" value="rplM_bact"/>
    <property type="match status" value="1"/>
</dbReference>
<proteinExistence type="inferred from homology"/>
<dbReference type="GO" id="GO:0003729">
    <property type="term" value="F:mRNA binding"/>
    <property type="evidence" value="ECO:0007669"/>
    <property type="project" value="TreeGrafter"/>
</dbReference>
<evidence type="ECO:0000256" key="3">
    <source>
        <dbReference type="ARBA" id="ARBA00023274"/>
    </source>
</evidence>
<dbReference type="GO" id="GO:0003735">
    <property type="term" value="F:structural constituent of ribosome"/>
    <property type="evidence" value="ECO:0007669"/>
    <property type="project" value="InterPro"/>
</dbReference>
<gene>
    <name evidence="5" type="primary">rpl13</name>
</gene>
<evidence type="ECO:0000256" key="4">
    <source>
        <dbReference type="RuleBase" id="RU003877"/>
    </source>
</evidence>
<dbReference type="InterPro" id="IPR005823">
    <property type="entry name" value="Ribosomal_uL13_bac-type"/>
</dbReference>
<evidence type="ECO:0000313" key="5">
    <source>
        <dbReference type="EMBL" id="AYR05815.1"/>
    </source>
</evidence>
<dbReference type="SUPFAM" id="SSF52161">
    <property type="entry name" value="Ribosomal protein L13"/>
    <property type="match status" value="1"/>
</dbReference>
<dbReference type="AlphaFoldDB" id="A0A3G3MG63"/>
<sequence>MVKQSLPNKWYLIDAKNQTLGRISTQIASILKGKTCSYYTPHCINESYIIIINAEHIQVSGQKKSQKLYYKHSGRPGSLKKETFEQLQKRIPNRIIEKAVKGMLPKNKLGRKLFTHLKVYSGTFHPHSAQNPTILSLN</sequence>
<evidence type="ECO:0000256" key="2">
    <source>
        <dbReference type="ARBA" id="ARBA00022980"/>
    </source>
</evidence>
<organism evidence="5">
    <name type="scientific">Lithothamnion sp</name>
    <dbReference type="NCBI Taxonomy" id="1940749"/>
    <lineage>
        <taxon>Eukaryota</taxon>
        <taxon>Rhodophyta</taxon>
        <taxon>Florideophyceae</taxon>
        <taxon>Corallinophycidae</taxon>
        <taxon>Hapalidiales</taxon>
        <taxon>Hapalidiaceae</taxon>
        <taxon>Melobesioideae</taxon>
        <taxon>Lithothamnion</taxon>
    </lineage>
</organism>
<dbReference type="GO" id="GO:0006412">
    <property type="term" value="P:translation"/>
    <property type="evidence" value="ECO:0007669"/>
    <property type="project" value="InterPro"/>
</dbReference>
<comment type="similarity">
    <text evidence="1 4">Belongs to the universal ribosomal protein uL13 family.</text>
</comment>
<dbReference type="EMBL" id="MH281627">
    <property type="protein sequence ID" value="AYR05815.1"/>
    <property type="molecule type" value="Genomic_DNA"/>
</dbReference>
<dbReference type="InterPro" id="IPR036899">
    <property type="entry name" value="Ribosomal_uL13_sf"/>
</dbReference>
<dbReference type="PROSITE" id="PS00783">
    <property type="entry name" value="RIBOSOMAL_L13"/>
    <property type="match status" value="1"/>
</dbReference>
<name>A0A3G3MG63_9FLOR</name>
<dbReference type="InterPro" id="IPR023563">
    <property type="entry name" value="Ribosomal_uL13_CS"/>
</dbReference>
<keyword evidence="5" id="KW-0934">Plastid</keyword>
<dbReference type="HAMAP" id="MF_01366">
    <property type="entry name" value="Ribosomal_uL13"/>
    <property type="match status" value="1"/>
</dbReference>
<dbReference type="Gene3D" id="3.90.1180.10">
    <property type="entry name" value="Ribosomal protein L13"/>
    <property type="match status" value="1"/>
</dbReference>
<accession>A0A3G3MG63</accession>
<dbReference type="CDD" id="cd00392">
    <property type="entry name" value="Ribosomal_L13"/>
    <property type="match status" value="1"/>
</dbReference>
<dbReference type="GO" id="GO:0017148">
    <property type="term" value="P:negative regulation of translation"/>
    <property type="evidence" value="ECO:0007669"/>
    <property type="project" value="TreeGrafter"/>
</dbReference>
<evidence type="ECO:0000256" key="1">
    <source>
        <dbReference type="ARBA" id="ARBA00006227"/>
    </source>
</evidence>
<geneLocation type="plastid" evidence="5"/>
<dbReference type="PIRSF" id="PIRSF002181">
    <property type="entry name" value="Ribosomal_L13"/>
    <property type="match status" value="1"/>
</dbReference>
<dbReference type="InterPro" id="IPR005822">
    <property type="entry name" value="Ribosomal_uL13"/>
</dbReference>
<dbReference type="PANTHER" id="PTHR11545">
    <property type="entry name" value="RIBOSOMAL PROTEIN L13"/>
    <property type="match status" value="1"/>
</dbReference>
<dbReference type="GO" id="GO:0022625">
    <property type="term" value="C:cytosolic large ribosomal subunit"/>
    <property type="evidence" value="ECO:0007669"/>
    <property type="project" value="TreeGrafter"/>
</dbReference>
<dbReference type="PANTHER" id="PTHR11545:SF2">
    <property type="entry name" value="LARGE RIBOSOMAL SUBUNIT PROTEIN UL13M"/>
    <property type="match status" value="1"/>
</dbReference>
<keyword evidence="2 4" id="KW-0689">Ribosomal protein</keyword>
<reference evidence="5" key="1">
    <citation type="journal article" date="2018" name="Genome Biol. Evol.">
        <title>Mitochondrial and Plastid Genomes from Coralline Red Algae Provide Insights into the Incongruent Evolutionary Histories of Organelles.</title>
        <authorList>
            <person name="Lee J."/>
            <person name="Song H.J."/>
            <person name="In Park S."/>
            <person name="Lee Y.M."/>
            <person name="Jeong S.Y."/>
            <person name="Oh Cho T."/>
            <person name="Kim J.H."/>
            <person name="Choi H.G."/>
            <person name="Choi C.G."/>
            <person name="Nelson W.A."/>
            <person name="Fredericq S."/>
            <person name="Bhattacharya D."/>
            <person name="Su Yoon H."/>
        </authorList>
    </citation>
    <scope>NUCLEOTIDE SEQUENCE</scope>
</reference>
<keyword evidence="3 4" id="KW-0687">Ribonucleoprotein</keyword>